<feature type="compositionally biased region" description="Low complexity" evidence="2">
    <location>
        <begin position="22"/>
        <end position="36"/>
    </location>
</feature>
<organism evidence="3 4">
    <name type="scientific">Apodemus speciosus</name>
    <name type="common">Large Japanese field mouse</name>
    <dbReference type="NCBI Taxonomy" id="105296"/>
    <lineage>
        <taxon>Eukaryota</taxon>
        <taxon>Metazoa</taxon>
        <taxon>Chordata</taxon>
        <taxon>Craniata</taxon>
        <taxon>Vertebrata</taxon>
        <taxon>Euteleostomi</taxon>
        <taxon>Mammalia</taxon>
        <taxon>Eutheria</taxon>
        <taxon>Euarchontoglires</taxon>
        <taxon>Glires</taxon>
        <taxon>Rodentia</taxon>
        <taxon>Myomorpha</taxon>
        <taxon>Muroidea</taxon>
        <taxon>Muridae</taxon>
        <taxon>Murinae</taxon>
        <taxon>Apodemus</taxon>
    </lineage>
</organism>
<feature type="compositionally biased region" description="Gly residues" evidence="2">
    <location>
        <begin position="50"/>
        <end position="59"/>
    </location>
</feature>
<evidence type="ECO:0000313" key="4">
    <source>
        <dbReference type="Proteomes" id="UP001623349"/>
    </source>
</evidence>
<dbReference type="EMBL" id="BAAFST010000004">
    <property type="protein sequence ID" value="GAB1288637.1"/>
    <property type="molecule type" value="Genomic_DNA"/>
</dbReference>
<gene>
    <name evidence="3" type="ORF">APTSU1_000386700</name>
</gene>
<feature type="coiled-coil region" evidence="1">
    <location>
        <begin position="456"/>
        <end position="487"/>
    </location>
</feature>
<feature type="coiled-coil region" evidence="1">
    <location>
        <begin position="534"/>
        <end position="634"/>
    </location>
</feature>
<dbReference type="PANTHER" id="PTHR31432">
    <property type="entry name" value="INTRAFLAGELLAR TRANSPORT PROTEIN 74 HOMOLOG"/>
    <property type="match status" value="1"/>
</dbReference>
<accession>A0ABQ0EP06</accession>
<dbReference type="Proteomes" id="UP001623349">
    <property type="component" value="Unassembled WGS sequence"/>
</dbReference>
<dbReference type="PANTHER" id="PTHR31432:SF0">
    <property type="entry name" value="INTRAFLAGELLAR TRANSPORT PROTEIN 74 HOMOLOG"/>
    <property type="match status" value="1"/>
</dbReference>
<comment type="caution">
    <text evidence="3">The sequence shown here is derived from an EMBL/GenBank/DDBJ whole genome shotgun (WGS) entry which is preliminary data.</text>
</comment>
<sequence length="650" mass="73766">MASNHKSSAPRPISRGGIGLTGRPPSGIRPPSGSVRVATAMPPATARPGSRGGPLGTGGVLSSQIKVADRPVTQQGLSGMKTGMKGSKISELTTEINKLQKEIEMYNQENSVYLSYEKRAETLAVEIKDFQGQLADYNMLVDKLNTNTEMEEVMNDYNMLKAQNDRETQSMDVIFTERQAKEKQIRSVEEEVEQEKQAADGIIKNMSPEKQVKYIEMKTTNEKLLQELDTLQQQLDSLNIKKESLETEIAHSQVKQEAVLLYEKLYELESHRDQMIAEDKSMGSPMEERERLLKQRQGVSVALVFWNSLCRPSWFQTQIPTCLCLLSAGIKGVSNDAWLGSLVLWRHFPNLHFLSDDSGLYEAVIKLDRAVKEDNQEIASMERQLTDIKEKINQFSEEIRQLDMDLEEHQVVSLCGPDCPGTHSVDQAVLELRNPPASASQVLGLKCEMNQKYKELKKREENMDAFIETFEETKNQELERKAQIEASIITLLEHCSRNINRMKQISSITNQELKMMQDDLSFKSTEMQKSQTTARNLTSDSQRLQLDLQKMELLESKMTEEQQSLKNKIKQMTADLETYSDLAALKSSAEEKKKKLHQERTVLSTHRNAFKKIMEKLTADYEALKTQLQDNETHAQAYKFGEEVAAPGTK</sequence>
<keyword evidence="4" id="KW-1185">Reference proteome</keyword>
<keyword evidence="1" id="KW-0175">Coiled coil</keyword>
<evidence type="ECO:0000256" key="2">
    <source>
        <dbReference type="SAM" id="MobiDB-lite"/>
    </source>
</evidence>
<feature type="coiled-coil region" evidence="1">
    <location>
        <begin position="89"/>
        <end position="255"/>
    </location>
</feature>
<protein>
    <submittedName>
        <fullName evidence="3">Intraflagellar transport protein 74 homolog</fullName>
    </submittedName>
</protein>
<evidence type="ECO:0000256" key="1">
    <source>
        <dbReference type="SAM" id="Coils"/>
    </source>
</evidence>
<proteinExistence type="predicted"/>
<feature type="region of interest" description="Disordered" evidence="2">
    <location>
        <begin position="1"/>
        <end position="65"/>
    </location>
</feature>
<feature type="coiled-coil region" evidence="1">
    <location>
        <begin position="364"/>
        <end position="412"/>
    </location>
</feature>
<dbReference type="InterPro" id="IPR029602">
    <property type="entry name" value="IFT74"/>
</dbReference>
<name>A0ABQ0EP06_APOSI</name>
<reference evidence="3 4" key="1">
    <citation type="submission" date="2024-08" db="EMBL/GenBank/DDBJ databases">
        <title>The draft genome of Apodemus speciosus.</title>
        <authorList>
            <person name="Nabeshima K."/>
            <person name="Suzuki S."/>
            <person name="Onuma M."/>
        </authorList>
    </citation>
    <scope>NUCLEOTIDE SEQUENCE [LARGE SCALE GENOMIC DNA]</scope>
    <source>
        <strain evidence="3">IB14-021</strain>
    </source>
</reference>
<evidence type="ECO:0000313" key="3">
    <source>
        <dbReference type="EMBL" id="GAB1288637.1"/>
    </source>
</evidence>